<proteinExistence type="predicted"/>
<dbReference type="STRING" id="1121898.GCA_000422725_03676"/>
<dbReference type="Proteomes" id="UP000030111">
    <property type="component" value="Unassembled WGS sequence"/>
</dbReference>
<dbReference type="eggNOG" id="ENOG5032KXX">
    <property type="taxonomic scope" value="Bacteria"/>
</dbReference>
<dbReference type="AlphaFoldDB" id="A0A0A2MHJ3"/>
<sequence length="151" mass="16142">MSSPAQLLQAEFEALKADIIAAYEASGMATGGNWGKSVQIQQLPNGLSLVADGYINGRKPGKAPPSAAIEAWLVKKGIAARLKEQISVSSLAFLIARKIAKKGWQPKPGTVNPIDAVATPQRIQKILDKVGQAHLQNFTTQIINYLNQIAV</sequence>
<comment type="caution">
    <text evidence="1">The sequence shown here is derived from an EMBL/GenBank/DDBJ whole genome shotgun (WGS) entry which is preliminary data.</text>
</comment>
<protein>
    <submittedName>
        <fullName evidence="1">Uncharacterized protein</fullName>
    </submittedName>
</protein>
<evidence type="ECO:0000313" key="1">
    <source>
        <dbReference type="EMBL" id="KGO91739.1"/>
    </source>
</evidence>
<dbReference type="EMBL" id="JRLY01000015">
    <property type="protein sequence ID" value="KGO91739.1"/>
    <property type="molecule type" value="Genomic_DNA"/>
</dbReference>
<organism evidence="1 2">
    <name type="scientific">Flavobacterium subsaxonicum WB 4.1-42 = DSM 21790</name>
    <dbReference type="NCBI Taxonomy" id="1121898"/>
    <lineage>
        <taxon>Bacteria</taxon>
        <taxon>Pseudomonadati</taxon>
        <taxon>Bacteroidota</taxon>
        <taxon>Flavobacteriia</taxon>
        <taxon>Flavobacteriales</taxon>
        <taxon>Flavobacteriaceae</taxon>
        <taxon>Flavobacterium</taxon>
    </lineage>
</organism>
<gene>
    <name evidence="1" type="ORF">Q766_15975</name>
</gene>
<dbReference type="RefSeq" id="WP_026989771.1">
    <property type="nucleotide sequence ID" value="NZ_AUGP01000002.1"/>
</dbReference>
<keyword evidence="2" id="KW-1185">Reference proteome</keyword>
<name>A0A0A2MHJ3_9FLAO</name>
<dbReference type="OrthoDB" id="1258601at2"/>
<evidence type="ECO:0000313" key="2">
    <source>
        <dbReference type="Proteomes" id="UP000030111"/>
    </source>
</evidence>
<reference evidence="1 2" key="1">
    <citation type="submission" date="2013-09" db="EMBL/GenBank/DDBJ databases">
        <authorList>
            <person name="Zeng Z."/>
            <person name="Chen C."/>
        </authorList>
    </citation>
    <scope>NUCLEOTIDE SEQUENCE [LARGE SCALE GENOMIC DNA]</scope>
    <source>
        <strain evidence="1 2">WB 4.1-42</strain>
    </source>
</reference>
<accession>A0A0A2MHJ3</accession>